<proteinExistence type="predicted"/>
<comment type="caution">
    <text evidence="1">The sequence shown here is derived from an EMBL/GenBank/DDBJ whole genome shotgun (WGS) entry which is preliminary data.</text>
</comment>
<evidence type="ECO:0000313" key="2">
    <source>
        <dbReference type="Proteomes" id="UP001221757"/>
    </source>
</evidence>
<dbReference type="AlphaFoldDB" id="A0AAD7DS71"/>
<organism evidence="1 2">
    <name type="scientific">Mycena rosella</name>
    <name type="common">Pink bonnet</name>
    <name type="synonym">Agaricus rosellus</name>
    <dbReference type="NCBI Taxonomy" id="1033263"/>
    <lineage>
        <taxon>Eukaryota</taxon>
        <taxon>Fungi</taxon>
        <taxon>Dikarya</taxon>
        <taxon>Basidiomycota</taxon>
        <taxon>Agaricomycotina</taxon>
        <taxon>Agaricomycetes</taxon>
        <taxon>Agaricomycetidae</taxon>
        <taxon>Agaricales</taxon>
        <taxon>Marasmiineae</taxon>
        <taxon>Mycenaceae</taxon>
        <taxon>Mycena</taxon>
    </lineage>
</organism>
<gene>
    <name evidence="1" type="ORF">B0H17DRAFT_1262024</name>
</gene>
<evidence type="ECO:0000313" key="1">
    <source>
        <dbReference type="EMBL" id="KAJ7697813.1"/>
    </source>
</evidence>
<evidence type="ECO:0008006" key="3">
    <source>
        <dbReference type="Google" id="ProtNLM"/>
    </source>
</evidence>
<dbReference type="Gene3D" id="3.30.710.10">
    <property type="entry name" value="Potassium Channel Kv1.1, Chain A"/>
    <property type="match status" value="1"/>
</dbReference>
<protein>
    <recommendedName>
        <fullName evidence="3">BTB domain-containing protein</fullName>
    </recommendedName>
</protein>
<dbReference type="InterPro" id="IPR011333">
    <property type="entry name" value="SKP1/BTB/POZ_sf"/>
</dbReference>
<dbReference type="Proteomes" id="UP001221757">
    <property type="component" value="Unassembled WGS sequence"/>
</dbReference>
<reference evidence="1" key="1">
    <citation type="submission" date="2023-03" db="EMBL/GenBank/DDBJ databases">
        <title>Massive genome expansion in bonnet fungi (Mycena s.s.) driven by repeated elements and novel gene families across ecological guilds.</title>
        <authorList>
            <consortium name="Lawrence Berkeley National Laboratory"/>
            <person name="Harder C.B."/>
            <person name="Miyauchi S."/>
            <person name="Viragh M."/>
            <person name="Kuo A."/>
            <person name="Thoen E."/>
            <person name="Andreopoulos B."/>
            <person name="Lu D."/>
            <person name="Skrede I."/>
            <person name="Drula E."/>
            <person name="Henrissat B."/>
            <person name="Morin E."/>
            <person name="Kohler A."/>
            <person name="Barry K."/>
            <person name="LaButti K."/>
            <person name="Morin E."/>
            <person name="Salamov A."/>
            <person name="Lipzen A."/>
            <person name="Mereny Z."/>
            <person name="Hegedus B."/>
            <person name="Baldrian P."/>
            <person name="Stursova M."/>
            <person name="Weitz H."/>
            <person name="Taylor A."/>
            <person name="Grigoriev I.V."/>
            <person name="Nagy L.G."/>
            <person name="Martin F."/>
            <person name="Kauserud H."/>
        </authorList>
    </citation>
    <scope>NUCLEOTIDE SEQUENCE</scope>
    <source>
        <strain evidence="1">CBHHK067</strain>
    </source>
</reference>
<name>A0AAD7DS71_MYCRO</name>
<sequence>MNAATRDGIESQDIPTRVADLWFPDHGLVLQAGNRLFRVSGGILAARFPVFKDMLSFPQPEDPPLMEGCPIVVLHDSPADAEYFLKAIFDSIFFERPPAPTTFSVVAGVLRLSTKYDVNYLRRRALLHLSSAMPCLCAEYDTVASTRTFYTPGSQFSRLLLIQDLGLTWALPAAMYSVACASVEALVDGISFEGTQVHLPPPIQRTCLIARADLAVSQHHEILRFARSCPDGCDAHLCLQTRQAVLDDLTKGSEVGPLTRVHRATWQTLKSGLCHFCYLEAKTQHRISIQKIWDDIPKCRRVGAR</sequence>
<dbReference type="EMBL" id="JARKIE010000028">
    <property type="protein sequence ID" value="KAJ7697813.1"/>
    <property type="molecule type" value="Genomic_DNA"/>
</dbReference>
<accession>A0AAD7DS71</accession>
<keyword evidence="2" id="KW-1185">Reference proteome</keyword>